<evidence type="ECO:0000313" key="2">
    <source>
        <dbReference type="EMBL" id="OXE45789.1"/>
    </source>
</evidence>
<protein>
    <submittedName>
        <fullName evidence="2">Ferredoxin</fullName>
    </submittedName>
</protein>
<dbReference type="RefSeq" id="WP_066592663.1">
    <property type="nucleotide sequence ID" value="NZ_CAJTBZ010000015.1"/>
</dbReference>
<gene>
    <name evidence="2" type="ORF">ADH67_10220</name>
</gene>
<dbReference type="AlphaFoldDB" id="A0A227KGJ6"/>
<dbReference type="GeneID" id="78361386"/>
<reference evidence="3" key="1">
    <citation type="submission" date="2017-05" db="EMBL/GenBank/DDBJ databases">
        <title>Improved OligoMM genomes.</title>
        <authorList>
            <person name="Garzetti D."/>
        </authorList>
    </citation>
    <scope>NUCLEOTIDE SEQUENCE [LARGE SCALE GENOMIC DNA]</scope>
    <source>
        <strain evidence="3">YL45</strain>
    </source>
</reference>
<comment type="caution">
    <text evidence="2">The sequence shown here is derived from an EMBL/GenBank/DDBJ whole genome shotgun (WGS) entry which is preliminary data.</text>
</comment>
<accession>A0A227KGJ6</accession>
<dbReference type="EMBL" id="NHMP01000007">
    <property type="protein sequence ID" value="OXE45789.1"/>
    <property type="molecule type" value="Genomic_DNA"/>
</dbReference>
<sequence length="135" mass="15149">MDYKVLDIEGVGEEYAKKLNDAGIFTTSEYLSKTATPALRKKLAEETKISPKLILKFANHADLIRINGIGPQYAEILERAGVDTVNELKNRVPANLAKKVVEINEEKHLAKRSPTLKDVEKWVEEAKTLKPALTY</sequence>
<dbReference type="InterPro" id="IPR025567">
    <property type="entry name" value="DUF4332"/>
</dbReference>
<evidence type="ECO:0000259" key="1">
    <source>
        <dbReference type="Pfam" id="PF14229"/>
    </source>
</evidence>
<feature type="domain" description="DUF4332" evidence="1">
    <location>
        <begin position="9"/>
        <end position="129"/>
    </location>
</feature>
<proteinExistence type="predicted"/>
<evidence type="ECO:0000313" key="3">
    <source>
        <dbReference type="Proteomes" id="UP000214610"/>
    </source>
</evidence>
<name>A0A227KGJ6_9BURK</name>
<dbReference type="Pfam" id="PF14229">
    <property type="entry name" value="DUF4332"/>
    <property type="match status" value="1"/>
</dbReference>
<dbReference type="Gene3D" id="1.10.150.20">
    <property type="entry name" value="5' to 3' exonuclease, C-terminal subdomain"/>
    <property type="match status" value="2"/>
</dbReference>
<keyword evidence="3" id="KW-1185">Reference proteome</keyword>
<organism evidence="2 3">
    <name type="scientific">Turicimonas muris</name>
    <dbReference type="NCBI Taxonomy" id="1796652"/>
    <lineage>
        <taxon>Bacteria</taxon>
        <taxon>Pseudomonadati</taxon>
        <taxon>Pseudomonadota</taxon>
        <taxon>Betaproteobacteria</taxon>
        <taxon>Burkholderiales</taxon>
        <taxon>Sutterellaceae</taxon>
        <taxon>Turicimonas</taxon>
    </lineage>
</organism>
<dbReference type="Proteomes" id="UP000214610">
    <property type="component" value="Unassembled WGS sequence"/>
</dbReference>